<keyword evidence="9 13" id="KW-1133">Transmembrane helix</keyword>
<evidence type="ECO:0000256" key="8">
    <source>
        <dbReference type="ARBA" id="ARBA00022958"/>
    </source>
</evidence>
<comment type="caution">
    <text evidence="14">The sequence shown here is derived from an EMBL/GenBank/DDBJ whole genome shotgun (WGS) entry which is preliminary data.</text>
</comment>
<name>A0ABQ5YLF4_9BURK</name>
<reference evidence="15" key="1">
    <citation type="journal article" date="2019" name="Int. J. Syst. Evol. Microbiol.">
        <title>The Global Catalogue of Microorganisms (GCM) 10K type strain sequencing project: providing services to taxonomists for standard genome sequencing and annotation.</title>
        <authorList>
            <consortium name="The Broad Institute Genomics Platform"/>
            <consortium name="The Broad Institute Genome Sequencing Center for Infectious Disease"/>
            <person name="Wu L."/>
            <person name="Ma J."/>
        </authorList>
    </citation>
    <scope>NUCLEOTIDE SEQUENCE [LARGE SCALE GENOMIC DNA]</scope>
    <source>
        <strain evidence="15">NBRC 105857</strain>
    </source>
</reference>
<accession>A0ABQ5YLF4</accession>
<evidence type="ECO:0000256" key="2">
    <source>
        <dbReference type="ARBA" id="ARBA00009137"/>
    </source>
</evidence>
<protein>
    <recommendedName>
        <fullName evidence="12">Trk system potassium uptake protein</fullName>
    </recommendedName>
</protein>
<evidence type="ECO:0000256" key="12">
    <source>
        <dbReference type="PIRNR" id="PIRNR006247"/>
    </source>
</evidence>
<feature type="transmembrane region" description="Helical" evidence="13">
    <location>
        <begin position="394"/>
        <end position="418"/>
    </location>
</feature>
<evidence type="ECO:0000256" key="10">
    <source>
        <dbReference type="ARBA" id="ARBA00023065"/>
    </source>
</evidence>
<feature type="transmembrane region" description="Helical" evidence="13">
    <location>
        <begin position="233"/>
        <end position="256"/>
    </location>
</feature>
<keyword evidence="3 12" id="KW-0813">Transport</keyword>
<dbReference type="RefSeq" id="WP_284279731.1">
    <property type="nucleotide sequence ID" value="NZ_BSOJ01000006.1"/>
</dbReference>
<evidence type="ECO:0000256" key="6">
    <source>
        <dbReference type="ARBA" id="ARBA00022538"/>
    </source>
</evidence>
<organism evidence="14 15">
    <name type="scientific">Limnobacter litoralis</name>
    <dbReference type="NCBI Taxonomy" id="481366"/>
    <lineage>
        <taxon>Bacteria</taxon>
        <taxon>Pseudomonadati</taxon>
        <taxon>Pseudomonadota</taxon>
        <taxon>Betaproteobacteria</taxon>
        <taxon>Burkholderiales</taxon>
        <taxon>Burkholderiaceae</taxon>
        <taxon>Limnobacter</taxon>
    </lineage>
</organism>
<proteinExistence type="inferred from homology"/>
<evidence type="ECO:0000256" key="3">
    <source>
        <dbReference type="ARBA" id="ARBA00022448"/>
    </source>
</evidence>
<comment type="subcellular location">
    <subcellularLocation>
        <location evidence="1 12">Cell inner membrane</location>
        <topology evidence="1 12">Multi-pass membrane protein</topology>
    </subcellularLocation>
</comment>
<feature type="transmembrane region" description="Helical" evidence="13">
    <location>
        <begin position="40"/>
        <end position="59"/>
    </location>
</feature>
<feature type="transmembrane region" description="Helical" evidence="13">
    <location>
        <begin position="71"/>
        <end position="92"/>
    </location>
</feature>
<sequence length="486" mass="52866">MQRSLFPVLTVLGFALALFSMSFLVPLAYAWWNHEPTTRSFAIGFLLAFSVGAGMHLVTRQFRRELQVRDGFLLVSAVWSTLPAFSAIPLMLHLPGLSFTDAYFETVSGLTTTGATVLSGLDTLPASINIWRGLLAWMGGMGILVLAVAILPLLGVGGSQVFKAETPGPMKDSKLTPRITETAKSLYLVYLGISAACVLGYRLAGMTWVDAFIHTGTTMSLSGFSSHDASFGYFNSPAIEGVAVVFMLLASINFGIHFLAWRGRSIRPYLTCPETRWIFAVLAFSVLLISVYLVVNHQYASFSEAFRYALFNTVSMASTTGYANTDFAQWPLFAPSLMILLSIFTTAAGSTGGGIKMMRAVILVKQASRELSRILHPRAVNPVRVHNTAVENPVIFGILAFMLLYGMSVIAITMTLMFSGLDPLTAATAALATINCTGPGLGEVGPSHNFAAFNDFQTWVCTFAMLLGRLEMFPLLVLFTPTFWRK</sequence>
<dbReference type="InterPro" id="IPR004772">
    <property type="entry name" value="TrkH"/>
</dbReference>
<dbReference type="EMBL" id="BSOJ01000006">
    <property type="protein sequence ID" value="GLR25383.1"/>
    <property type="molecule type" value="Genomic_DNA"/>
</dbReference>
<evidence type="ECO:0000256" key="7">
    <source>
        <dbReference type="ARBA" id="ARBA00022692"/>
    </source>
</evidence>
<evidence type="ECO:0000256" key="5">
    <source>
        <dbReference type="ARBA" id="ARBA00022519"/>
    </source>
</evidence>
<feature type="transmembrane region" description="Helical" evidence="13">
    <location>
        <begin position="332"/>
        <end position="355"/>
    </location>
</feature>
<evidence type="ECO:0000313" key="14">
    <source>
        <dbReference type="EMBL" id="GLR25383.1"/>
    </source>
</evidence>
<keyword evidence="5 12" id="KW-0997">Cell inner membrane</keyword>
<evidence type="ECO:0000256" key="1">
    <source>
        <dbReference type="ARBA" id="ARBA00004429"/>
    </source>
</evidence>
<feature type="transmembrane region" description="Helical" evidence="13">
    <location>
        <begin position="134"/>
        <end position="154"/>
    </location>
</feature>
<keyword evidence="4 12" id="KW-1003">Cell membrane</keyword>
<dbReference type="PIRSF" id="PIRSF006247">
    <property type="entry name" value="TrkH"/>
    <property type="match status" value="1"/>
</dbReference>
<keyword evidence="11 12" id="KW-0472">Membrane</keyword>
<dbReference type="PANTHER" id="PTHR32024">
    <property type="entry name" value="TRK SYSTEM POTASSIUM UPTAKE PROTEIN TRKG-RELATED"/>
    <property type="match status" value="1"/>
</dbReference>
<keyword evidence="8 12" id="KW-0630">Potassium</keyword>
<dbReference type="InterPro" id="IPR003445">
    <property type="entry name" value="Cat_transpt"/>
</dbReference>
<gene>
    <name evidence="14" type="primary">trkH</name>
    <name evidence="14" type="ORF">GCM10007875_04710</name>
</gene>
<keyword evidence="10 12" id="KW-0406">Ion transport</keyword>
<comment type="similarity">
    <text evidence="2 12">Belongs to the TrkH potassium transport family.</text>
</comment>
<evidence type="ECO:0000256" key="11">
    <source>
        <dbReference type="ARBA" id="ARBA00023136"/>
    </source>
</evidence>
<evidence type="ECO:0000256" key="9">
    <source>
        <dbReference type="ARBA" id="ARBA00022989"/>
    </source>
</evidence>
<evidence type="ECO:0000313" key="15">
    <source>
        <dbReference type="Proteomes" id="UP001156664"/>
    </source>
</evidence>
<keyword evidence="15" id="KW-1185">Reference proteome</keyword>
<dbReference type="PANTHER" id="PTHR32024:SF2">
    <property type="entry name" value="TRK SYSTEM POTASSIUM UPTAKE PROTEIN TRKG-RELATED"/>
    <property type="match status" value="1"/>
</dbReference>
<keyword evidence="6 12" id="KW-0633">Potassium transport</keyword>
<feature type="transmembrane region" description="Helical" evidence="13">
    <location>
        <begin position="456"/>
        <end position="479"/>
    </location>
</feature>
<dbReference type="Pfam" id="PF02386">
    <property type="entry name" value="TrkH"/>
    <property type="match status" value="1"/>
</dbReference>
<feature type="transmembrane region" description="Helical" evidence="13">
    <location>
        <begin position="277"/>
        <end position="295"/>
    </location>
</feature>
<evidence type="ECO:0000256" key="13">
    <source>
        <dbReference type="SAM" id="Phobius"/>
    </source>
</evidence>
<keyword evidence="7 13" id="KW-0812">Transmembrane</keyword>
<evidence type="ECO:0000256" key="4">
    <source>
        <dbReference type="ARBA" id="ARBA00022475"/>
    </source>
</evidence>
<comment type="function">
    <text evidence="12">Low-affinity potassium transport system. Interacts with Trk system potassium uptake protein TrkA.</text>
</comment>
<dbReference type="Proteomes" id="UP001156664">
    <property type="component" value="Unassembled WGS sequence"/>
</dbReference>
<feature type="transmembrane region" description="Helical" evidence="13">
    <location>
        <begin position="187"/>
        <end position="213"/>
    </location>
</feature>